<dbReference type="SUPFAM" id="SSF51445">
    <property type="entry name" value="(Trans)glycosidases"/>
    <property type="match status" value="1"/>
</dbReference>
<dbReference type="InterPro" id="IPR017853">
    <property type="entry name" value="GH"/>
</dbReference>
<evidence type="ECO:0000259" key="7">
    <source>
        <dbReference type="Pfam" id="PF00933"/>
    </source>
</evidence>
<protein>
    <recommendedName>
        <fullName evidence="3">beta-glucosidase</fullName>
        <ecNumber evidence="3">3.2.1.21</ecNumber>
    </recommendedName>
</protein>
<evidence type="ECO:0000313" key="10">
    <source>
        <dbReference type="Proteomes" id="UP000199462"/>
    </source>
</evidence>
<evidence type="ECO:0000256" key="3">
    <source>
        <dbReference type="ARBA" id="ARBA00012744"/>
    </source>
</evidence>
<dbReference type="EC" id="3.2.1.21" evidence="3"/>
<gene>
    <name evidence="9" type="ORF">SAMN04488010_0147</name>
</gene>
<organism evidence="9 10">
    <name type="scientific">Maribacter stanieri</name>
    <dbReference type="NCBI Taxonomy" id="440514"/>
    <lineage>
        <taxon>Bacteria</taxon>
        <taxon>Pseudomonadati</taxon>
        <taxon>Bacteroidota</taxon>
        <taxon>Flavobacteriia</taxon>
        <taxon>Flavobacteriales</taxon>
        <taxon>Flavobacteriaceae</taxon>
        <taxon>Maribacter</taxon>
    </lineage>
</organism>
<dbReference type="InterPro" id="IPR036962">
    <property type="entry name" value="Glyco_hydro_3_N_sf"/>
</dbReference>
<keyword evidence="4" id="KW-0732">Signal</keyword>
<dbReference type="Gene3D" id="3.20.20.300">
    <property type="entry name" value="Glycoside hydrolase, family 3, N-terminal domain"/>
    <property type="match status" value="1"/>
</dbReference>
<keyword evidence="5" id="KW-0378">Hydrolase</keyword>
<keyword evidence="10" id="KW-1185">Reference proteome</keyword>
<dbReference type="InterPro" id="IPR001764">
    <property type="entry name" value="Glyco_hydro_3_N"/>
</dbReference>
<accession>A0A1I6HAY8</accession>
<dbReference type="GO" id="GO:0008422">
    <property type="term" value="F:beta-glucosidase activity"/>
    <property type="evidence" value="ECO:0007669"/>
    <property type="project" value="UniProtKB-EC"/>
</dbReference>
<sequence length="764" mass="83364">MKKITFKFSATTFIILSMMASCSEKYTSEVKEGITIVTNEDGATLGYSTESGVAIIAQDRYAFKDLNKNGSLDSYEDWRLPVTERAKDLASKMSLEDIAGLMLYSSHQSIPSGSRGYGSSVYNGKPFDESGAASSDLSDGQKKFLTDDHLRHVLITSVESPVVAAQWNNNAQAFAESLYLGIPVNTSSDPRHGSDSYAEFNAGAGGAISMWPGTLGIAASFDPELMKQFGEIGSVEYRALGITTALSPQIDLATEPRWSRFDGTMGEDPDLTTDLARAYVDGFQSSDGGDWGTQSVNAMIKHWPGGGPEEGGRDGHFGYGAYAVYPGKNIKDHLQPFTEGAFKLNGPTKMASAVMPYYTISDGEGEAVGNGFNKYLLTDVLRGEYGYDGVICTDWGITNDVKAVDKFEGKSWGVETMTIAERHYKAIAAGVDQFGGNNDMGPVIEAYNMGVAEHGAEAMRTRFEASAVRLLTNIFRVGLFENPYLDVTETSKIVGNSEFMKAGFNAQLKSIVMLKNQKNTLPIKDKKKVYIPQRYVAPSTNWWGMTSEEKMVDPYNLEVVAKYFDVVSTPEEADFALVGIYSPDGGVGYNRNDLEKGGNGYVPINLQYGDYTATTAREVSLAGGSPLEDFTNRSYKGKSVKTINTTDMQLVNETKKKMGNKPVIVSVKVSKPMVFSEIEKSASSILIHMGVQDQALMEIITGAAEPSALLPFQMPADMLTVEAQFEDVPRDMQPYIDSEGNSYDFAYGLNWNGVIADERVKAYK</sequence>
<dbReference type="STRING" id="440514.SAMN04488010_0147"/>
<keyword evidence="6" id="KW-0326">Glycosidase</keyword>
<dbReference type="InterPro" id="IPR002772">
    <property type="entry name" value="Glyco_hydro_3_C"/>
</dbReference>
<dbReference type="GO" id="GO:0009251">
    <property type="term" value="P:glucan catabolic process"/>
    <property type="evidence" value="ECO:0007669"/>
    <property type="project" value="TreeGrafter"/>
</dbReference>
<evidence type="ECO:0000256" key="2">
    <source>
        <dbReference type="ARBA" id="ARBA00005336"/>
    </source>
</evidence>
<dbReference type="AlphaFoldDB" id="A0A1I6HAY8"/>
<dbReference type="SUPFAM" id="SSF52279">
    <property type="entry name" value="Beta-D-glucan exohydrolase, C-terminal domain"/>
    <property type="match status" value="1"/>
</dbReference>
<name>A0A1I6HAY8_9FLAO</name>
<dbReference type="InterPro" id="IPR036881">
    <property type="entry name" value="Glyco_hydro_3_C_sf"/>
</dbReference>
<dbReference type="Pfam" id="PF01915">
    <property type="entry name" value="Glyco_hydro_3_C"/>
    <property type="match status" value="1"/>
</dbReference>
<evidence type="ECO:0000256" key="4">
    <source>
        <dbReference type="ARBA" id="ARBA00022729"/>
    </source>
</evidence>
<dbReference type="Pfam" id="PF00933">
    <property type="entry name" value="Glyco_hydro_3"/>
    <property type="match status" value="1"/>
</dbReference>
<dbReference type="PANTHER" id="PTHR30620">
    <property type="entry name" value="PERIPLASMIC BETA-GLUCOSIDASE-RELATED"/>
    <property type="match status" value="1"/>
</dbReference>
<dbReference type="EMBL" id="FOYX01000001">
    <property type="protein sequence ID" value="SFR51622.1"/>
    <property type="molecule type" value="Genomic_DNA"/>
</dbReference>
<dbReference type="PROSITE" id="PS51257">
    <property type="entry name" value="PROKAR_LIPOPROTEIN"/>
    <property type="match status" value="1"/>
</dbReference>
<dbReference type="PRINTS" id="PR00133">
    <property type="entry name" value="GLHYDRLASE3"/>
</dbReference>
<dbReference type="Gene3D" id="3.40.50.1700">
    <property type="entry name" value="Glycoside hydrolase family 3 C-terminal domain"/>
    <property type="match status" value="1"/>
</dbReference>
<evidence type="ECO:0000256" key="5">
    <source>
        <dbReference type="ARBA" id="ARBA00022801"/>
    </source>
</evidence>
<evidence type="ECO:0000256" key="6">
    <source>
        <dbReference type="ARBA" id="ARBA00023295"/>
    </source>
</evidence>
<dbReference type="RefSeq" id="WP_091900667.1">
    <property type="nucleotide sequence ID" value="NZ_FOYX01000001.1"/>
</dbReference>
<evidence type="ECO:0000259" key="8">
    <source>
        <dbReference type="Pfam" id="PF01915"/>
    </source>
</evidence>
<dbReference type="PANTHER" id="PTHR30620:SF16">
    <property type="entry name" value="LYSOSOMAL BETA GLUCOSIDASE"/>
    <property type="match status" value="1"/>
</dbReference>
<dbReference type="Proteomes" id="UP000199462">
    <property type="component" value="Unassembled WGS sequence"/>
</dbReference>
<comment type="similarity">
    <text evidence="2">Belongs to the glycosyl hydrolase 3 family.</text>
</comment>
<evidence type="ECO:0000256" key="1">
    <source>
        <dbReference type="ARBA" id="ARBA00000448"/>
    </source>
</evidence>
<comment type="catalytic activity">
    <reaction evidence="1">
        <text>Hydrolysis of terminal, non-reducing beta-D-glucosyl residues with release of beta-D-glucose.</text>
        <dbReference type="EC" id="3.2.1.21"/>
    </reaction>
</comment>
<feature type="domain" description="Glycoside hydrolase family 3 C-terminal" evidence="8">
    <location>
        <begin position="511"/>
        <end position="750"/>
    </location>
</feature>
<feature type="domain" description="Glycoside hydrolase family 3 N-terminal" evidence="7">
    <location>
        <begin position="138"/>
        <end position="471"/>
    </location>
</feature>
<proteinExistence type="inferred from homology"/>
<dbReference type="InterPro" id="IPR051915">
    <property type="entry name" value="Cellulose_Degrad_GH3"/>
</dbReference>
<reference evidence="10" key="1">
    <citation type="submission" date="2016-10" db="EMBL/GenBank/DDBJ databases">
        <authorList>
            <person name="Varghese N."/>
            <person name="Submissions S."/>
        </authorList>
    </citation>
    <scope>NUCLEOTIDE SEQUENCE [LARGE SCALE GENOMIC DNA]</scope>
    <source>
        <strain evidence="10">DSM 19891</strain>
    </source>
</reference>
<evidence type="ECO:0000313" key="9">
    <source>
        <dbReference type="EMBL" id="SFR51622.1"/>
    </source>
</evidence>